<evidence type="ECO:0000313" key="1">
    <source>
        <dbReference type="EMBL" id="GII49113.1"/>
    </source>
</evidence>
<evidence type="ECO:0000313" key="2">
    <source>
        <dbReference type="Proteomes" id="UP000644610"/>
    </source>
</evidence>
<organism evidence="1 2">
    <name type="scientific">Planotetraspora silvatica</name>
    <dbReference type="NCBI Taxonomy" id="234614"/>
    <lineage>
        <taxon>Bacteria</taxon>
        <taxon>Bacillati</taxon>
        <taxon>Actinomycetota</taxon>
        <taxon>Actinomycetes</taxon>
        <taxon>Streptosporangiales</taxon>
        <taxon>Streptosporangiaceae</taxon>
        <taxon>Planotetraspora</taxon>
    </lineage>
</organism>
<accession>A0A8J3XU54</accession>
<keyword evidence="2" id="KW-1185">Reference proteome</keyword>
<name>A0A8J3XU54_9ACTN</name>
<proteinExistence type="predicted"/>
<gene>
    <name evidence="1" type="ORF">Psi02_55370</name>
</gene>
<dbReference type="AlphaFoldDB" id="A0A8J3XU54"/>
<dbReference type="Proteomes" id="UP000644610">
    <property type="component" value="Unassembled WGS sequence"/>
</dbReference>
<comment type="caution">
    <text evidence="1">The sequence shown here is derived from an EMBL/GenBank/DDBJ whole genome shotgun (WGS) entry which is preliminary data.</text>
</comment>
<sequence length="193" mass="21088">MPCRGTRWDDMDDELFADGLPAIRPERSDPAQRHVNGKPEWLVVLHRLCEQISALQCGNDPEGEFLRGDLGTQLAFFLQSGQTAGQSVPQGIEGRRQQTVSVAGTADELIGQRAERASVPRIVVQTVPPDASDNPTSEACEPACHGRFRAADQGDCTVAGVTPEPRHSGSSQTGWLTDFIHNHKLDETVHSRR</sequence>
<dbReference type="EMBL" id="BOOQ01000038">
    <property type="protein sequence ID" value="GII49113.1"/>
    <property type="molecule type" value="Genomic_DNA"/>
</dbReference>
<protein>
    <submittedName>
        <fullName evidence="1">Uncharacterized protein</fullName>
    </submittedName>
</protein>
<reference evidence="1" key="1">
    <citation type="submission" date="2021-01" db="EMBL/GenBank/DDBJ databases">
        <title>Whole genome shotgun sequence of Planotetraspora silvatica NBRC 100141.</title>
        <authorList>
            <person name="Komaki H."/>
            <person name="Tamura T."/>
        </authorList>
    </citation>
    <scope>NUCLEOTIDE SEQUENCE</scope>
    <source>
        <strain evidence="1">NBRC 100141</strain>
    </source>
</reference>